<comment type="similarity">
    <text evidence="3">Belongs to the acetyltransferase Eis family.</text>
</comment>
<dbReference type="Proteomes" id="UP001055940">
    <property type="component" value="Chromosome"/>
</dbReference>
<evidence type="ECO:0000259" key="4">
    <source>
        <dbReference type="Pfam" id="PF13530"/>
    </source>
</evidence>
<dbReference type="PANTHER" id="PTHR37817">
    <property type="entry name" value="N-ACETYLTRANSFERASE EIS"/>
    <property type="match status" value="1"/>
</dbReference>
<reference evidence="6" key="1">
    <citation type="submission" date="2022-06" db="EMBL/GenBank/DDBJ databases">
        <authorList>
            <person name="Ping M."/>
        </authorList>
    </citation>
    <scope>NUCLEOTIDE SEQUENCE</scope>
    <source>
        <strain evidence="6">JCM11759T</strain>
    </source>
</reference>
<dbReference type="Pfam" id="PF13530">
    <property type="entry name" value="SCP2_2"/>
    <property type="match status" value="1"/>
</dbReference>
<dbReference type="SUPFAM" id="SSF55718">
    <property type="entry name" value="SCP-like"/>
    <property type="match status" value="1"/>
</dbReference>
<protein>
    <submittedName>
        <fullName evidence="6">GNAT family N-acetyltransferase</fullName>
    </submittedName>
</protein>
<dbReference type="Pfam" id="PF17668">
    <property type="entry name" value="Acetyltransf_17"/>
    <property type="match status" value="1"/>
</dbReference>
<feature type="active site" description="Proton donor" evidence="3">
    <location>
        <position position="161"/>
    </location>
</feature>
<dbReference type="InterPro" id="IPR016181">
    <property type="entry name" value="Acyl_CoA_acyltransferase"/>
</dbReference>
<dbReference type="InterPro" id="IPR022902">
    <property type="entry name" value="NAcTrfase_Eis"/>
</dbReference>
<proteinExistence type="inferred from homology"/>
<evidence type="ECO:0000313" key="6">
    <source>
        <dbReference type="EMBL" id="USY17217.1"/>
    </source>
</evidence>
<feature type="binding site" evidence="3">
    <location>
        <begin position="128"/>
        <end position="133"/>
    </location>
    <ligand>
        <name>acetyl-CoA</name>
        <dbReference type="ChEBI" id="CHEBI:57288"/>
    </ligand>
</feature>
<name>A0ABY5D209_9ACTN</name>
<dbReference type="Gene3D" id="3.30.1050.10">
    <property type="entry name" value="SCP2 sterol-binding domain"/>
    <property type="match status" value="1"/>
</dbReference>
<accession>A0ABY5D209</accession>
<feature type="domain" description="Enhanced intracellular survival protein" evidence="4">
    <location>
        <begin position="344"/>
        <end position="444"/>
    </location>
</feature>
<dbReference type="InterPro" id="IPR051554">
    <property type="entry name" value="Acetyltransferase_Eis"/>
</dbReference>
<feature type="binding site" evidence="3">
    <location>
        <begin position="156"/>
        <end position="157"/>
    </location>
    <ligand>
        <name>acetyl-CoA</name>
        <dbReference type="ChEBI" id="CHEBI:57288"/>
    </ligand>
</feature>
<dbReference type="Gene3D" id="3.40.630.30">
    <property type="match status" value="2"/>
</dbReference>
<keyword evidence="1 3" id="KW-0808">Transferase</keyword>
<dbReference type="InterPro" id="IPR036527">
    <property type="entry name" value="SCP2_sterol-bd_dom_sf"/>
</dbReference>
<organism evidence="6 7">
    <name type="scientific">Nocardiopsis exhalans</name>
    <dbReference type="NCBI Taxonomy" id="163604"/>
    <lineage>
        <taxon>Bacteria</taxon>
        <taxon>Bacillati</taxon>
        <taxon>Actinomycetota</taxon>
        <taxon>Actinomycetes</taxon>
        <taxon>Streptosporangiales</taxon>
        <taxon>Nocardiopsidaceae</taxon>
        <taxon>Nocardiopsis</taxon>
    </lineage>
</organism>
<evidence type="ECO:0000259" key="5">
    <source>
        <dbReference type="Pfam" id="PF17668"/>
    </source>
</evidence>
<gene>
    <name evidence="6" type="ORF">NE857_17840</name>
</gene>
<evidence type="ECO:0000256" key="2">
    <source>
        <dbReference type="ARBA" id="ARBA00023315"/>
    </source>
</evidence>
<evidence type="ECO:0000313" key="7">
    <source>
        <dbReference type="Proteomes" id="UP001055940"/>
    </source>
</evidence>
<evidence type="ECO:0000256" key="1">
    <source>
        <dbReference type="ARBA" id="ARBA00022679"/>
    </source>
</evidence>
<dbReference type="PANTHER" id="PTHR37817:SF1">
    <property type="entry name" value="N-ACETYLTRANSFERASE EIS"/>
    <property type="match status" value="1"/>
</dbReference>
<dbReference type="SUPFAM" id="SSF55729">
    <property type="entry name" value="Acyl-CoA N-acyltransferases (Nat)"/>
    <property type="match status" value="1"/>
</dbReference>
<dbReference type="InterPro" id="IPR025559">
    <property type="entry name" value="Eis_dom"/>
</dbReference>
<dbReference type="Pfam" id="PF13527">
    <property type="entry name" value="Acetyltransf_9"/>
    <property type="match status" value="1"/>
</dbReference>
<sequence>MSQAEQPEQAATAPKGFAERGWVLRAGGKDDFRAVVEVVGEALVVTDDRQTSFERLTPILAEDGFERLLLVAETDWPGQVTGAEDERVIGGERVIGSVNAFSFEMTVPGGTQAAAGVTGVGVWPTRRRQGILTALMRRQLSDIHRRGEKIAILWASEGTIYGRYGYAPATDEYGTTLEGTHARLRPDAPRDPALTVELLRASRVRADLEPVFATVAAEQSGRLQRSPAFWDRTLRDTPESRDGKSYLKAAVAYGPDGPVGYALYRTLNKWVDANPASEVHVEEMVAAAPEARTALYEHLFSRDLVTRLVFEATAEDDPLQYLIADPRRLVTKYDDSLWLRLVDVPGALVERSYAAPVDVVIEVTDRHALWNEGRWRLRADGSGATCEATSEAADVSLDVSHLGAVYLGANTLTGFLRNGLLIEQTPGAVAALDTALFRPEAPFCGQGF</sequence>
<comment type="subunit">
    <text evidence="3">Homohexamer; trimer of dimers.</text>
</comment>
<dbReference type="HAMAP" id="MF_01812">
    <property type="entry name" value="Eis"/>
    <property type="match status" value="1"/>
</dbReference>
<keyword evidence="2 3" id="KW-0012">Acyltransferase</keyword>
<keyword evidence="7" id="KW-1185">Reference proteome</keyword>
<dbReference type="RefSeq" id="WP_254416797.1">
    <property type="nucleotide sequence ID" value="NZ_BAAAJB010000053.1"/>
</dbReference>
<dbReference type="InterPro" id="IPR041380">
    <property type="entry name" value="Acetyltransf_17"/>
</dbReference>
<dbReference type="EMBL" id="CP099837">
    <property type="protein sequence ID" value="USY17217.1"/>
    <property type="molecule type" value="Genomic_DNA"/>
</dbReference>
<feature type="domain" description="Eis-like acetyltransferase" evidence="5">
    <location>
        <begin position="221"/>
        <end position="331"/>
    </location>
</feature>
<evidence type="ECO:0000256" key="3">
    <source>
        <dbReference type="HAMAP-Rule" id="MF_01812"/>
    </source>
</evidence>
<dbReference type="NCBIfam" id="NF002367">
    <property type="entry name" value="PRK01346.1-4"/>
    <property type="match status" value="1"/>
</dbReference>
<feature type="binding site" evidence="3">
    <location>
        <begin position="120"/>
        <end position="122"/>
    </location>
    <ligand>
        <name>acetyl-CoA</name>
        <dbReference type="ChEBI" id="CHEBI:57288"/>
    </ligand>
</feature>
<feature type="active site" description="Proton acceptor; via carboxylate" evidence="3">
    <location>
        <position position="448"/>
    </location>
</feature>